<dbReference type="RefSeq" id="WP_185441592.1">
    <property type="nucleotide sequence ID" value="NZ_CP043661.1"/>
</dbReference>
<dbReference type="Pfam" id="PF04978">
    <property type="entry name" value="MST"/>
    <property type="match status" value="1"/>
</dbReference>
<dbReference type="SUPFAM" id="SSF109854">
    <property type="entry name" value="DinB/YfiT-like putative metalloenzymes"/>
    <property type="match status" value="1"/>
</dbReference>
<reference evidence="2" key="1">
    <citation type="submission" date="2019-09" db="EMBL/GenBank/DDBJ databases">
        <title>Antimicrobial potential of Antarctic Bacteria.</title>
        <authorList>
            <person name="Benaud N."/>
            <person name="Edwards R.J."/>
            <person name="Ferrari B.C."/>
        </authorList>
    </citation>
    <scope>NUCLEOTIDE SEQUENCE [LARGE SCALE GENOMIC DNA]</scope>
    <source>
        <strain evidence="2">SPB151</strain>
    </source>
</reference>
<reference evidence="1 2" key="2">
    <citation type="journal article" date="2020" name="Microbiol. Resour. Announc.">
        <title>Antarctic desert soil bacteria exhibit high novel natural product potential, evaluated through long-read genome sequencing and comparative genomics.</title>
        <authorList>
            <person name="Benaud N."/>
            <person name="Edwards R.J."/>
            <person name="Amos T.G."/>
            <person name="D'Agostino P.M."/>
            <person name="Gutierrez-Chavez C."/>
            <person name="Montgomery K."/>
            <person name="Nicetic I."/>
            <person name="Ferrari B.C."/>
        </authorList>
    </citation>
    <scope>NUCLEOTIDE SEQUENCE [LARGE SCALE GENOMIC DNA]</scope>
    <source>
        <strain evidence="1 2">SPB151</strain>
    </source>
</reference>
<protein>
    <submittedName>
        <fullName evidence="1">DinB family protein</fullName>
    </submittedName>
</protein>
<dbReference type="KEGG" id="kqi:F1D05_19170"/>
<evidence type="ECO:0000313" key="2">
    <source>
        <dbReference type="Proteomes" id="UP000515563"/>
    </source>
</evidence>
<dbReference type="Proteomes" id="UP000515563">
    <property type="component" value="Chromosome"/>
</dbReference>
<dbReference type="EMBL" id="CP043661">
    <property type="protein sequence ID" value="QNE19650.1"/>
    <property type="molecule type" value="Genomic_DNA"/>
</dbReference>
<dbReference type="InterPro" id="IPR034660">
    <property type="entry name" value="DinB/YfiT-like"/>
</dbReference>
<proteinExistence type="predicted"/>
<sequence length="180" mass="20190">MTVVKRPPLTSDERTQLTGWLDLQRSFVRMKCEDLNETDAHRSLLPTSPLMTMAGLVAHLRWNEYSWFQLNLLGVPDTGQTPWTEDGHPDVEMAVDDVPIAQLLDEYDAECARSNAAIADLSLDAVEQGLYAVKGEAASLRYILCHMIEETARHLGHLDIIRELLDGSTSYDRLSPEQPA</sequence>
<dbReference type="Gene3D" id="1.20.120.450">
    <property type="entry name" value="dinb family like domain"/>
    <property type="match status" value="1"/>
</dbReference>
<evidence type="ECO:0000313" key="1">
    <source>
        <dbReference type="EMBL" id="QNE19650.1"/>
    </source>
</evidence>
<dbReference type="AlphaFoldDB" id="A0A7G6X085"/>
<gene>
    <name evidence="1" type="ORF">F1D05_19170</name>
</gene>
<keyword evidence="2" id="KW-1185">Reference proteome</keyword>
<dbReference type="InterPro" id="IPR007061">
    <property type="entry name" value="MST-like"/>
</dbReference>
<organism evidence="1 2">
    <name type="scientific">Kribbella qitaiheensis</name>
    <dbReference type="NCBI Taxonomy" id="1544730"/>
    <lineage>
        <taxon>Bacteria</taxon>
        <taxon>Bacillati</taxon>
        <taxon>Actinomycetota</taxon>
        <taxon>Actinomycetes</taxon>
        <taxon>Propionibacteriales</taxon>
        <taxon>Kribbellaceae</taxon>
        <taxon>Kribbella</taxon>
    </lineage>
</organism>
<accession>A0A7G6X085</accession>
<name>A0A7G6X085_9ACTN</name>